<feature type="compositionally biased region" description="Low complexity" evidence="1">
    <location>
        <begin position="178"/>
        <end position="195"/>
    </location>
</feature>
<dbReference type="GO" id="GO:0006950">
    <property type="term" value="P:response to stress"/>
    <property type="evidence" value="ECO:0007669"/>
    <property type="project" value="TreeGrafter"/>
</dbReference>
<dbReference type="InterPro" id="IPR036390">
    <property type="entry name" value="WH_DNA-bd_sf"/>
</dbReference>
<reference evidence="3 4" key="1">
    <citation type="journal article" date="2019" name="Emerg. Microbes Infect.">
        <title>Comprehensive subspecies identification of 175 nontuberculous mycobacteria species based on 7547 genomic profiles.</title>
        <authorList>
            <person name="Matsumoto Y."/>
            <person name="Kinjo T."/>
            <person name="Motooka D."/>
            <person name="Nabeya D."/>
            <person name="Jung N."/>
            <person name="Uechi K."/>
            <person name="Horii T."/>
            <person name="Iida T."/>
            <person name="Fujita J."/>
            <person name="Nakamura S."/>
        </authorList>
    </citation>
    <scope>NUCLEOTIDE SEQUENCE [LARGE SCALE GENOMIC DNA]</scope>
    <source>
        <strain evidence="3 4">JCM 14742</strain>
    </source>
</reference>
<dbReference type="SMART" id="SM00347">
    <property type="entry name" value="HTH_MARR"/>
    <property type="match status" value="1"/>
</dbReference>
<accession>A0A7I7YN11</accession>
<evidence type="ECO:0000313" key="4">
    <source>
        <dbReference type="Proteomes" id="UP000467105"/>
    </source>
</evidence>
<dbReference type="InterPro" id="IPR000835">
    <property type="entry name" value="HTH_MarR-typ"/>
</dbReference>
<organism evidence="3 4">
    <name type="scientific">Mycobacterium parmense</name>
    <dbReference type="NCBI Taxonomy" id="185642"/>
    <lineage>
        <taxon>Bacteria</taxon>
        <taxon>Bacillati</taxon>
        <taxon>Actinomycetota</taxon>
        <taxon>Actinomycetes</taxon>
        <taxon>Mycobacteriales</taxon>
        <taxon>Mycobacteriaceae</taxon>
        <taxon>Mycobacterium</taxon>
        <taxon>Mycobacterium simiae complex</taxon>
    </lineage>
</organism>
<dbReference type="PROSITE" id="PS50995">
    <property type="entry name" value="HTH_MARR_2"/>
    <property type="match status" value="1"/>
</dbReference>
<dbReference type="EMBL" id="AP022614">
    <property type="protein sequence ID" value="BBZ43236.1"/>
    <property type="molecule type" value="Genomic_DNA"/>
</dbReference>
<keyword evidence="4" id="KW-1185">Reference proteome</keyword>
<evidence type="ECO:0000259" key="2">
    <source>
        <dbReference type="PROSITE" id="PS50995"/>
    </source>
</evidence>
<dbReference type="PANTHER" id="PTHR33164">
    <property type="entry name" value="TRANSCRIPTIONAL REGULATOR, MARR FAMILY"/>
    <property type="match status" value="1"/>
</dbReference>
<dbReference type="InterPro" id="IPR036388">
    <property type="entry name" value="WH-like_DNA-bd_sf"/>
</dbReference>
<dbReference type="Proteomes" id="UP000467105">
    <property type="component" value="Chromosome"/>
</dbReference>
<dbReference type="Pfam" id="PF12802">
    <property type="entry name" value="MarR_2"/>
    <property type="match status" value="1"/>
</dbReference>
<dbReference type="SUPFAM" id="SSF46785">
    <property type="entry name" value="Winged helix' DNA-binding domain"/>
    <property type="match status" value="1"/>
</dbReference>
<gene>
    <name evidence="3" type="ORF">MPRM_05170</name>
</gene>
<dbReference type="InterPro" id="IPR039422">
    <property type="entry name" value="MarR/SlyA-like"/>
</dbReference>
<proteinExistence type="predicted"/>
<evidence type="ECO:0000256" key="1">
    <source>
        <dbReference type="SAM" id="MobiDB-lite"/>
    </source>
</evidence>
<protein>
    <recommendedName>
        <fullName evidence="2">HTH marR-type domain-containing protein</fullName>
    </recommendedName>
</protein>
<evidence type="ECO:0000313" key="3">
    <source>
        <dbReference type="EMBL" id="BBZ43236.1"/>
    </source>
</evidence>
<feature type="domain" description="HTH marR-type" evidence="2">
    <location>
        <begin position="19"/>
        <end position="151"/>
    </location>
</feature>
<sequence>MFHPLYDGEVASNRSGDRPDGVAFLLAQLGHHAATLFAEQVATLGLTPAHAGILRAIAAEPGRSQQALSAQLGMLPSRVVVYVDELEDGGFLERRRNPGDRRLHALHLTTSGKGLLRKVSGLARQHELRLTAALDPEQCGVLRELLIAVANQQGLTPHVHPGYRTLGNAPRERRAGHASRVTSTTTSRSVAPSPE</sequence>
<dbReference type="AlphaFoldDB" id="A0A7I7YN11"/>
<name>A0A7I7YN11_9MYCO</name>
<feature type="region of interest" description="Disordered" evidence="1">
    <location>
        <begin position="159"/>
        <end position="195"/>
    </location>
</feature>
<dbReference type="GO" id="GO:0003700">
    <property type="term" value="F:DNA-binding transcription factor activity"/>
    <property type="evidence" value="ECO:0007669"/>
    <property type="project" value="InterPro"/>
</dbReference>
<dbReference type="PANTHER" id="PTHR33164:SF89">
    <property type="entry name" value="MARR FAMILY REGULATORY PROTEIN"/>
    <property type="match status" value="1"/>
</dbReference>
<dbReference type="Gene3D" id="1.10.10.10">
    <property type="entry name" value="Winged helix-like DNA-binding domain superfamily/Winged helix DNA-binding domain"/>
    <property type="match status" value="1"/>
</dbReference>
<dbReference type="OrthoDB" id="4462574at2"/>